<proteinExistence type="inferred from homology"/>
<dbReference type="InterPro" id="IPR036390">
    <property type="entry name" value="WH_DNA-bd_sf"/>
</dbReference>
<dbReference type="GO" id="GO:0045892">
    <property type="term" value="P:negative regulation of DNA-templated transcription"/>
    <property type="evidence" value="ECO:0007669"/>
    <property type="project" value="InterPro"/>
</dbReference>
<dbReference type="AlphaFoldDB" id="A0A1Y5Y769"/>
<organism evidence="5 6">
    <name type="scientific">Kibdelosporangium aridum</name>
    <dbReference type="NCBI Taxonomy" id="2030"/>
    <lineage>
        <taxon>Bacteria</taxon>
        <taxon>Bacillati</taxon>
        <taxon>Actinomycetota</taxon>
        <taxon>Actinomycetes</taxon>
        <taxon>Pseudonocardiales</taxon>
        <taxon>Pseudonocardiaceae</taxon>
        <taxon>Kibdelosporangium</taxon>
    </lineage>
</organism>
<dbReference type="EMBL" id="FWXV01000012">
    <property type="protein sequence ID" value="SMD25759.1"/>
    <property type="molecule type" value="Genomic_DNA"/>
</dbReference>
<dbReference type="InterPro" id="IPR005650">
    <property type="entry name" value="BlaI_family"/>
</dbReference>
<comment type="similarity">
    <text evidence="1">Belongs to the BlaI transcriptional regulatory family.</text>
</comment>
<dbReference type="GO" id="GO:0003677">
    <property type="term" value="F:DNA binding"/>
    <property type="evidence" value="ECO:0007669"/>
    <property type="project" value="UniProtKB-KW"/>
</dbReference>
<name>A0A1Y5Y769_KIBAR</name>
<dbReference type="SUPFAM" id="SSF46785">
    <property type="entry name" value="Winged helix' DNA-binding domain"/>
    <property type="match status" value="1"/>
</dbReference>
<evidence type="ECO:0000256" key="4">
    <source>
        <dbReference type="ARBA" id="ARBA00023163"/>
    </source>
</evidence>
<accession>A0A1Y5Y769</accession>
<evidence type="ECO:0000313" key="6">
    <source>
        <dbReference type="Proteomes" id="UP000192674"/>
    </source>
</evidence>
<gene>
    <name evidence="5" type="ORF">SAMN05661093_09338</name>
</gene>
<dbReference type="RefSeq" id="WP_033387908.1">
    <property type="nucleotide sequence ID" value="NZ_FWXV01000012.1"/>
</dbReference>
<protein>
    <submittedName>
        <fullName evidence="5">Predicted transcriptional regulator</fullName>
    </submittedName>
</protein>
<keyword evidence="6" id="KW-1185">Reference proteome</keyword>
<dbReference type="Proteomes" id="UP000192674">
    <property type="component" value="Unassembled WGS sequence"/>
</dbReference>
<dbReference type="Gene3D" id="6.10.140.850">
    <property type="match status" value="1"/>
</dbReference>
<keyword evidence="2" id="KW-0805">Transcription regulation</keyword>
<sequence>MNTLGELERAVMEVLWDRPEPVAVRDVARALADRDLAYTTVMTVLNRLTKKGFVQRHLDGRAWYYRPTESRESYIAHLMLDALSLTGDRDAALTHFVRSVSTPEARVISEALAEKQRKGKK</sequence>
<evidence type="ECO:0000256" key="1">
    <source>
        <dbReference type="ARBA" id="ARBA00011046"/>
    </source>
</evidence>
<keyword evidence="3" id="KW-0238">DNA-binding</keyword>
<dbReference type="Pfam" id="PF03965">
    <property type="entry name" value="Penicillinase_R"/>
    <property type="match status" value="1"/>
</dbReference>
<reference evidence="5 6" key="1">
    <citation type="submission" date="2017-04" db="EMBL/GenBank/DDBJ databases">
        <authorList>
            <person name="Afonso C.L."/>
            <person name="Miller P.J."/>
            <person name="Scott M.A."/>
            <person name="Spackman E."/>
            <person name="Goraichik I."/>
            <person name="Dimitrov K.M."/>
            <person name="Suarez D.L."/>
            <person name="Swayne D.E."/>
        </authorList>
    </citation>
    <scope>NUCLEOTIDE SEQUENCE [LARGE SCALE GENOMIC DNA]</scope>
    <source>
        <strain evidence="5 6">DSM 43828</strain>
    </source>
</reference>
<keyword evidence="4" id="KW-0804">Transcription</keyword>
<evidence type="ECO:0000313" key="5">
    <source>
        <dbReference type="EMBL" id="SMD25759.1"/>
    </source>
</evidence>
<dbReference type="InterPro" id="IPR036388">
    <property type="entry name" value="WH-like_DNA-bd_sf"/>
</dbReference>
<dbReference type="OrthoDB" id="9813987at2"/>
<evidence type="ECO:0000256" key="2">
    <source>
        <dbReference type="ARBA" id="ARBA00023015"/>
    </source>
</evidence>
<dbReference type="Gene3D" id="1.10.10.10">
    <property type="entry name" value="Winged helix-like DNA-binding domain superfamily/Winged helix DNA-binding domain"/>
    <property type="match status" value="1"/>
</dbReference>
<evidence type="ECO:0000256" key="3">
    <source>
        <dbReference type="ARBA" id="ARBA00023125"/>
    </source>
</evidence>